<sequence length="91" mass="9926">MPPACNGSGTTQVATLGPKQRAGRGHTAMRNGVLDHGGPIPSYSTLIQCRVRPYEQCGFHFALYFPGSVRWTAYRGAVEPCKPRAQNPLRL</sequence>
<evidence type="ECO:0000313" key="3">
    <source>
        <dbReference type="Proteomes" id="UP001066276"/>
    </source>
</evidence>
<proteinExistence type="predicted"/>
<gene>
    <name evidence="2" type="ORF">NDU88_002318</name>
</gene>
<reference evidence="2" key="1">
    <citation type="journal article" date="2022" name="bioRxiv">
        <title>Sequencing and chromosome-scale assembly of the giantPleurodeles waltlgenome.</title>
        <authorList>
            <person name="Brown T."/>
            <person name="Elewa A."/>
            <person name="Iarovenko S."/>
            <person name="Subramanian E."/>
            <person name="Araus A.J."/>
            <person name="Petzold A."/>
            <person name="Susuki M."/>
            <person name="Suzuki K.-i.T."/>
            <person name="Hayashi T."/>
            <person name="Toyoda A."/>
            <person name="Oliveira C."/>
            <person name="Osipova E."/>
            <person name="Leigh N.D."/>
            <person name="Simon A."/>
            <person name="Yun M.H."/>
        </authorList>
    </citation>
    <scope>NUCLEOTIDE SEQUENCE</scope>
    <source>
        <strain evidence="2">20211129_DDA</strain>
        <tissue evidence="2">Liver</tissue>
    </source>
</reference>
<dbReference type="AlphaFoldDB" id="A0AAV7R9P9"/>
<keyword evidence="3" id="KW-1185">Reference proteome</keyword>
<organism evidence="2 3">
    <name type="scientific">Pleurodeles waltl</name>
    <name type="common">Iberian ribbed newt</name>
    <dbReference type="NCBI Taxonomy" id="8319"/>
    <lineage>
        <taxon>Eukaryota</taxon>
        <taxon>Metazoa</taxon>
        <taxon>Chordata</taxon>
        <taxon>Craniata</taxon>
        <taxon>Vertebrata</taxon>
        <taxon>Euteleostomi</taxon>
        <taxon>Amphibia</taxon>
        <taxon>Batrachia</taxon>
        <taxon>Caudata</taxon>
        <taxon>Salamandroidea</taxon>
        <taxon>Salamandridae</taxon>
        <taxon>Pleurodelinae</taxon>
        <taxon>Pleurodeles</taxon>
    </lineage>
</organism>
<accession>A0AAV7R9P9</accession>
<dbReference type="Proteomes" id="UP001066276">
    <property type="component" value="Chromosome 5"/>
</dbReference>
<evidence type="ECO:0000313" key="2">
    <source>
        <dbReference type="EMBL" id="KAJ1149511.1"/>
    </source>
</evidence>
<comment type="caution">
    <text evidence="2">The sequence shown here is derived from an EMBL/GenBank/DDBJ whole genome shotgun (WGS) entry which is preliminary data.</text>
</comment>
<dbReference type="EMBL" id="JANPWB010000009">
    <property type="protein sequence ID" value="KAJ1149511.1"/>
    <property type="molecule type" value="Genomic_DNA"/>
</dbReference>
<evidence type="ECO:0000256" key="1">
    <source>
        <dbReference type="SAM" id="MobiDB-lite"/>
    </source>
</evidence>
<protein>
    <submittedName>
        <fullName evidence="2">Uncharacterized protein</fullName>
    </submittedName>
</protein>
<feature type="region of interest" description="Disordered" evidence="1">
    <location>
        <begin position="1"/>
        <end position="34"/>
    </location>
</feature>
<name>A0AAV7R9P9_PLEWA</name>